<reference evidence="2 3" key="1">
    <citation type="submission" date="2017-06" db="EMBL/GenBank/DDBJ databases">
        <title>Draft genome sequence of Fusobacterium nucleatum subsp. polymorphum KCOM 1248 (=ChDC F113).</title>
        <authorList>
            <person name="Kook J.-K."/>
            <person name="Park S.-N."/>
            <person name="Lim Y.K."/>
            <person name="Roh H."/>
        </authorList>
    </citation>
    <scope>NUCLEOTIDE SEQUENCE [LARGE SCALE GENOMIC DNA]</scope>
    <source>
        <strain evidence="3">KCOM 1248 (ChDC F113)</strain>
    </source>
</reference>
<evidence type="ECO:0000256" key="1">
    <source>
        <dbReference type="SAM" id="Phobius"/>
    </source>
</evidence>
<evidence type="ECO:0000313" key="2">
    <source>
        <dbReference type="EMBL" id="PHH98440.1"/>
    </source>
</evidence>
<name>A0A2C6B2L1_FUSNP</name>
<proteinExistence type="predicted"/>
<protein>
    <submittedName>
        <fullName evidence="2">Uncharacterized protein</fullName>
    </submittedName>
</protein>
<dbReference type="EMBL" id="NIRK01000001">
    <property type="protein sequence ID" value="PHH98440.1"/>
    <property type="molecule type" value="Genomic_DNA"/>
</dbReference>
<dbReference type="AlphaFoldDB" id="A0A2C6B2L1"/>
<sequence>MKILIFFTCILMLNLSIFFITLIIKNMQDIKQKECDGYSTFGFPTNEEKPRKYNFLKFLKFWNYL</sequence>
<organism evidence="2 3">
    <name type="scientific">Fusobacterium nucleatum subsp. polymorphum</name>
    <name type="common">Fusobacterium polymorphum</name>
    <dbReference type="NCBI Taxonomy" id="76857"/>
    <lineage>
        <taxon>Bacteria</taxon>
        <taxon>Fusobacteriati</taxon>
        <taxon>Fusobacteriota</taxon>
        <taxon>Fusobacteriia</taxon>
        <taxon>Fusobacteriales</taxon>
        <taxon>Fusobacteriaceae</taxon>
        <taxon>Fusobacterium</taxon>
    </lineage>
</organism>
<comment type="caution">
    <text evidence="2">The sequence shown here is derived from an EMBL/GenBank/DDBJ whole genome shotgun (WGS) entry which is preliminary data.</text>
</comment>
<dbReference type="Proteomes" id="UP000223525">
    <property type="component" value="Unassembled WGS sequence"/>
</dbReference>
<evidence type="ECO:0000313" key="3">
    <source>
        <dbReference type="Proteomes" id="UP000223525"/>
    </source>
</evidence>
<dbReference type="RefSeq" id="WP_032848216.1">
    <property type="nucleotide sequence ID" value="NZ_CP077158.1"/>
</dbReference>
<keyword evidence="1" id="KW-1133">Transmembrane helix</keyword>
<gene>
    <name evidence="2" type="ORF">CA836_00910</name>
</gene>
<keyword evidence="1" id="KW-0812">Transmembrane</keyword>
<feature type="transmembrane region" description="Helical" evidence="1">
    <location>
        <begin position="5"/>
        <end position="24"/>
    </location>
</feature>
<keyword evidence="1" id="KW-0472">Membrane</keyword>
<accession>A0A2C6B2L1</accession>